<dbReference type="CDD" id="cd07377">
    <property type="entry name" value="WHTH_GntR"/>
    <property type="match status" value="1"/>
</dbReference>
<dbReference type="GO" id="GO:0030170">
    <property type="term" value="F:pyridoxal phosphate binding"/>
    <property type="evidence" value="ECO:0007669"/>
    <property type="project" value="InterPro"/>
</dbReference>
<keyword evidence="4" id="KW-0238">DNA-binding</keyword>
<dbReference type="AlphaFoldDB" id="A0A2W5N2I6"/>
<dbReference type="PROSITE" id="PS50949">
    <property type="entry name" value="HTH_GNTR"/>
    <property type="match status" value="1"/>
</dbReference>
<dbReference type="InterPro" id="IPR036388">
    <property type="entry name" value="WH-like_DNA-bd_sf"/>
</dbReference>
<dbReference type="SUPFAM" id="SSF53383">
    <property type="entry name" value="PLP-dependent transferases"/>
    <property type="match status" value="1"/>
</dbReference>
<protein>
    <submittedName>
        <fullName evidence="7">GntR family transcriptional regulator</fullName>
    </submittedName>
</protein>
<proteinExistence type="inferred from homology"/>
<name>A0A2W5N2I6_RHOSU</name>
<dbReference type="InterPro" id="IPR015421">
    <property type="entry name" value="PyrdxlP-dep_Trfase_major"/>
</dbReference>
<dbReference type="InterPro" id="IPR015424">
    <property type="entry name" value="PyrdxlP-dep_Trfase"/>
</dbReference>
<dbReference type="InterPro" id="IPR051446">
    <property type="entry name" value="HTH_trans_reg/aminotransferase"/>
</dbReference>
<dbReference type="Pfam" id="PF00392">
    <property type="entry name" value="GntR"/>
    <property type="match status" value="1"/>
</dbReference>
<accession>A0A2W5N2I6</accession>
<dbReference type="PANTHER" id="PTHR46577">
    <property type="entry name" value="HTH-TYPE TRANSCRIPTIONAL REGULATORY PROTEIN GABR"/>
    <property type="match status" value="1"/>
</dbReference>
<dbReference type="SUPFAM" id="SSF46785">
    <property type="entry name" value="Winged helix' DNA-binding domain"/>
    <property type="match status" value="1"/>
</dbReference>
<dbReference type="Pfam" id="PF00155">
    <property type="entry name" value="Aminotran_1_2"/>
    <property type="match status" value="1"/>
</dbReference>
<dbReference type="GO" id="GO:0003700">
    <property type="term" value="F:DNA-binding transcription factor activity"/>
    <property type="evidence" value="ECO:0007669"/>
    <property type="project" value="InterPro"/>
</dbReference>
<dbReference type="EMBL" id="QFPW01000016">
    <property type="protein sequence ID" value="PZQ47606.1"/>
    <property type="molecule type" value="Genomic_DNA"/>
</dbReference>
<dbReference type="InterPro" id="IPR036390">
    <property type="entry name" value="WH_DNA-bd_sf"/>
</dbReference>
<keyword evidence="5" id="KW-0804">Transcription</keyword>
<dbReference type="SMART" id="SM00345">
    <property type="entry name" value="HTH_GNTR"/>
    <property type="match status" value="1"/>
</dbReference>
<reference evidence="7 8" key="1">
    <citation type="submission" date="2017-08" db="EMBL/GenBank/DDBJ databases">
        <title>Infants hospitalized years apart are colonized by the same room-sourced microbial strains.</title>
        <authorList>
            <person name="Brooks B."/>
            <person name="Olm M.R."/>
            <person name="Firek B.A."/>
            <person name="Baker R."/>
            <person name="Thomas B.C."/>
            <person name="Morowitz M.J."/>
            <person name="Banfield J.F."/>
        </authorList>
    </citation>
    <scope>NUCLEOTIDE SEQUENCE [LARGE SCALE GENOMIC DNA]</scope>
    <source>
        <strain evidence="7">S2_005_002_R2_34</strain>
    </source>
</reference>
<keyword evidence="3" id="KW-0805">Transcription regulation</keyword>
<comment type="caution">
    <text evidence="7">The sequence shown here is derived from an EMBL/GenBank/DDBJ whole genome shotgun (WGS) entry which is preliminary data.</text>
</comment>
<evidence type="ECO:0000313" key="7">
    <source>
        <dbReference type="EMBL" id="PZQ47606.1"/>
    </source>
</evidence>
<dbReference type="Gene3D" id="3.40.640.10">
    <property type="entry name" value="Type I PLP-dependent aspartate aminotransferase-like (Major domain)"/>
    <property type="match status" value="1"/>
</dbReference>
<evidence type="ECO:0000256" key="1">
    <source>
        <dbReference type="ARBA" id="ARBA00005384"/>
    </source>
</evidence>
<dbReference type="Gene3D" id="1.10.10.10">
    <property type="entry name" value="Winged helix-like DNA-binding domain superfamily/Winged helix DNA-binding domain"/>
    <property type="match status" value="1"/>
</dbReference>
<evidence type="ECO:0000256" key="5">
    <source>
        <dbReference type="ARBA" id="ARBA00023163"/>
    </source>
</evidence>
<keyword evidence="2" id="KW-0663">Pyridoxal phosphate</keyword>
<dbReference type="Proteomes" id="UP000249185">
    <property type="component" value="Unassembled WGS sequence"/>
</dbReference>
<sequence>MNSYLNVADQIASDILAGRLRPGDRMPTQREFAYRSGIAASTASKAYGELIRRGLLVGEVGRGTFVKAVAANTPVMSEAHPEIAADLEMGFPVLPAQAVMQGRGLGWVARPDALDKAFRATTATGTASRRAIAARFLDCANWAPDPKGILFAAGGRQAIGAAIAGIVPVGGRLGVEEITYPAVKHIAGRLGIQLIPLGMDAEGILPEAIASAHAKHGLSAIYLQPVLHNPLGINTSHARLAAIAALLRDTGVLAIEDVIYRFLLDTPHVALAGLAPEHVVVVDSLSKRLTAGLTLGLIAPPRGRSEAIANGMRALGWTAPGFSQEATLRWINDGTVAAIEAEKRVDARLRQDLAARLLGGLAVRRDPRAYHLWLELPGSWRAEDFVGVLGRHGIAIAPGSAFAVQHGRAPNAVRLSLATPPLDALTRALDLIAATLRMRPGATGAAGFDEGSLSRATLPPRN</sequence>
<evidence type="ECO:0000256" key="4">
    <source>
        <dbReference type="ARBA" id="ARBA00023125"/>
    </source>
</evidence>
<evidence type="ECO:0000256" key="3">
    <source>
        <dbReference type="ARBA" id="ARBA00023015"/>
    </source>
</evidence>
<organism evidence="7 8">
    <name type="scientific">Rhodovulum sulfidophilum</name>
    <name type="common">Rhodobacter sulfidophilus</name>
    <dbReference type="NCBI Taxonomy" id="35806"/>
    <lineage>
        <taxon>Bacteria</taxon>
        <taxon>Pseudomonadati</taxon>
        <taxon>Pseudomonadota</taxon>
        <taxon>Alphaproteobacteria</taxon>
        <taxon>Rhodobacterales</taxon>
        <taxon>Paracoccaceae</taxon>
        <taxon>Rhodovulum</taxon>
    </lineage>
</organism>
<evidence type="ECO:0000256" key="2">
    <source>
        <dbReference type="ARBA" id="ARBA00022898"/>
    </source>
</evidence>
<dbReference type="InterPro" id="IPR000524">
    <property type="entry name" value="Tscrpt_reg_HTH_GntR"/>
</dbReference>
<evidence type="ECO:0000259" key="6">
    <source>
        <dbReference type="PROSITE" id="PS50949"/>
    </source>
</evidence>
<dbReference type="InterPro" id="IPR004839">
    <property type="entry name" value="Aminotransferase_I/II_large"/>
</dbReference>
<dbReference type="PANTHER" id="PTHR46577:SF1">
    <property type="entry name" value="HTH-TYPE TRANSCRIPTIONAL REGULATORY PROTEIN GABR"/>
    <property type="match status" value="1"/>
</dbReference>
<gene>
    <name evidence="7" type="ORF">DI556_17345</name>
</gene>
<dbReference type="CDD" id="cd00609">
    <property type="entry name" value="AAT_like"/>
    <property type="match status" value="1"/>
</dbReference>
<evidence type="ECO:0000313" key="8">
    <source>
        <dbReference type="Proteomes" id="UP000249185"/>
    </source>
</evidence>
<comment type="similarity">
    <text evidence="1">In the C-terminal section; belongs to the class-I pyridoxal-phosphate-dependent aminotransferase family.</text>
</comment>
<feature type="domain" description="HTH gntR-type" evidence="6">
    <location>
        <begin position="1"/>
        <end position="69"/>
    </location>
</feature>
<dbReference type="GO" id="GO:0003677">
    <property type="term" value="F:DNA binding"/>
    <property type="evidence" value="ECO:0007669"/>
    <property type="project" value="UniProtKB-KW"/>
</dbReference>